<dbReference type="InterPro" id="IPR050834">
    <property type="entry name" value="Glycosyltransf_2"/>
</dbReference>
<protein>
    <submittedName>
        <fullName evidence="2">Glycosyltransferase</fullName>
        <ecNumber evidence="2">2.4.-.-</ecNumber>
    </submittedName>
</protein>
<evidence type="ECO:0000313" key="2">
    <source>
        <dbReference type="EMBL" id="WOD18679.1"/>
    </source>
</evidence>
<name>A0ABZ0ENB9_9BURK</name>
<dbReference type="PANTHER" id="PTHR43685:SF2">
    <property type="entry name" value="GLYCOSYLTRANSFERASE 2-LIKE DOMAIN-CONTAINING PROTEIN"/>
    <property type="match status" value="1"/>
</dbReference>
<dbReference type="Proteomes" id="UP001302652">
    <property type="component" value="Chromosome 1"/>
</dbReference>
<dbReference type="PANTHER" id="PTHR43685">
    <property type="entry name" value="GLYCOSYLTRANSFERASE"/>
    <property type="match status" value="1"/>
</dbReference>
<dbReference type="GO" id="GO:0016757">
    <property type="term" value="F:glycosyltransferase activity"/>
    <property type="evidence" value="ECO:0007669"/>
    <property type="project" value="UniProtKB-KW"/>
</dbReference>
<dbReference type="Gene3D" id="3.90.550.10">
    <property type="entry name" value="Spore Coat Polysaccharide Biosynthesis Protein SpsA, Chain A"/>
    <property type="match status" value="1"/>
</dbReference>
<dbReference type="Gene3D" id="3.40.50.2000">
    <property type="entry name" value="Glycogen Phosphorylase B"/>
    <property type="match status" value="1"/>
</dbReference>
<dbReference type="Pfam" id="PF13692">
    <property type="entry name" value="Glyco_trans_1_4"/>
    <property type="match status" value="1"/>
</dbReference>
<dbReference type="SUPFAM" id="SSF53448">
    <property type="entry name" value="Nucleotide-diphospho-sugar transferases"/>
    <property type="match status" value="1"/>
</dbReference>
<gene>
    <name evidence="2" type="ORF">RW095_38935</name>
</gene>
<reference evidence="2 3" key="1">
    <citation type="submission" date="2023-10" db="EMBL/GenBank/DDBJ databases">
        <title>Surface-active antibiotics is a multifunctional adaptation for post-fire microbes.</title>
        <authorList>
            <person name="Liu M.D."/>
            <person name="Du Y."/>
            <person name="Koupaei S.K."/>
            <person name="Kim N.R."/>
            <person name="Zhang W."/>
            <person name="Traxler M.F."/>
        </authorList>
    </citation>
    <scope>NUCLEOTIDE SEQUENCE [LARGE SCALE GENOMIC DNA]</scope>
    <source>
        <strain evidence="2 3">F3</strain>
    </source>
</reference>
<dbReference type="SUPFAM" id="SSF53756">
    <property type="entry name" value="UDP-Glycosyltransferase/glycogen phosphorylase"/>
    <property type="match status" value="1"/>
</dbReference>
<evidence type="ECO:0000259" key="1">
    <source>
        <dbReference type="Pfam" id="PF00535"/>
    </source>
</evidence>
<dbReference type="Pfam" id="PF00535">
    <property type="entry name" value="Glycos_transf_2"/>
    <property type="match status" value="1"/>
</dbReference>
<accession>A0ABZ0ENB9</accession>
<evidence type="ECO:0000313" key="3">
    <source>
        <dbReference type="Proteomes" id="UP001302652"/>
    </source>
</evidence>
<proteinExistence type="predicted"/>
<dbReference type="InterPro" id="IPR029044">
    <property type="entry name" value="Nucleotide-diphossugar_trans"/>
</dbReference>
<dbReference type="EMBL" id="CP136513">
    <property type="protein sequence ID" value="WOD18679.1"/>
    <property type="molecule type" value="Genomic_DNA"/>
</dbReference>
<organism evidence="2 3">
    <name type="scientific">Paraburkholderia kirstenboschensis</name>
    <dbReference type="NCBI Taxonomy" id="1245436"/>
    <lineage>
        <taxon>Bacteria</taxon>
        <taxon>Pseudomonadati</taxon>
        <taxon>Pseudomonadota</taxon>
        <taxon>Betaproteobacteria</taxon>
        <taxon>Burkholderiales</taxon>
        <taxon>Burkholderiaceae</taxon>
        <taxon>Paraburkholderia</taxon>
    </lineage>
</organism>
<keyword evidence="3" id="KW-1185">Reference proteome</keyword>
<dbReference type="InterPro" id="IPR001173">
    <property type="entry name" value="Glyco_trans_2-like"/>
</dbReference>
<dbReference type="EC" id="2.4.-.-" evidence="2"/>
<keyword evidence="2" id="KW-0328">Glycosyltransferase</keyword>
<keyword evidence="2" id="KW-0808">Transferase</keyword>
<dbReference type="RefSeq" id="WP_317020935.1">
    <property type="nucleotide sequence ID" value="NZ_CP136513.1"/>
</dbReference>
<sequence>MKVEAVIRDTQWFAESDNSQPDVSLLLYVGGDGKSELARAVESVLAQTLKAIQLIVIDDTRDAEVSTWLASAQKRDPRLAVLRRATVAGIPAVGWIEALKRARASLYVLAKESDRFHREALEQMLQEAQRTPEFICFGYVDIVEHDESGNARAVKRDKERGKSMVELRVHNFIARNAVLIPHYAIEAIGFLDPHVMLSQAAEWDFWRRLSESFEMKAVDVAVGVCDASTIRAEAAGVDLWAVEEWMRTFRNDRLLLEFIDDYQLDAPDPTHAKITREVCADLMRSRLGEHRVDGAKEVAGSNNETDGYLLIVNVAYDASTTLYFDLLPPPFDHRVRVVTVGQNLPLEALARATAIIVSRAVRPYEAYLDVARQLGIPTYYFLDDNLPMLVETGELKMSGEDFHLEPLRESLKVFDGVLLSSEPLVEYFRQHNMHSRLFHYPVVCAAPEVMRSKITVKRTPKVPGEIVFAFMGGLHRSKAVWDVILPALAQIAGSGQHIHLIAPGMLSDSKMLSDLPASMRVTLLPWDLGYAFALRRFAQMSPDYVLLAPSKTRNNEYKTRHPLLTANFVDAVAVLPKIEPYLDIVDGTVALIVDEPFEREGWHRVLRSIVDGHVDATGIKSRNRTFCATAFSGEQNFKVLCEIVNSAGGVPSWPSQMRRLSKLAAGRPLPTSRSLGGDESWLRTIEELHALRHMRRYSWRHRVFVRPSDLWEHCGPAFWAVQKDAVKYGWRRPGSTLEFSDSLHRKPTHDYRVTLPECTLGGISFALAVDGPTEGKIVVELISPSGELTARASRELSHLDFTQPVRFAFGPLRIAGGAGWLIRLRCRSSMPVYVYEFINRRRFGTSYAPPTPFAELIMSDSEQCREPGSLLQSSPNVSQNADASTFIDIKFVIEGDIPTNQIIRRLVSEAIGTRGRVEALLLSEFTPDVLFDGGIVILSRTASPASLPMIEWMKAASVPFVYYIDDNFWELTGDTPLAQFYQCAPVRQTLDRSITEAKTVIVNAPRLGKYITDRYPGTHISYLNAPFDFSLLEGLPSAEEHPNEIRIGFAGSITRADDFVEILPALARIRDQYSHVTLTFFGYCPPELANSERVTHVQQVANYAEFIRLKASYALDIGLAPMAASAANLYKTNNKYREYGALGIAGIYTNTSPYLETVVDGVTGLLVRHTVDAWYEALERLVVDNELRRRIAKAAREDVKNNYAQSEVANQWRKFLLDFARDNSTTLPPSNARSAAAMRIQMRRWVSQTKIRAWVRVGRVRTLAAGIVRRMNGSRGR</sequence>
<feature type="domain" description="Glycosyltransferase 2-like" evidence="1">
    <location>
        <begin position="35"/>
        <end position="149"/>
    </location>
</feature>